<organism evidence="7 8">
    <name type="scientific">Tritrichomonas musculus</name>
    <dbReference type="NCBI Taxonomy" id="1915356"/>
    <lineage>
        <taxon>Eukaryota</taxon>
        <taxon>Metamonada</taxon>
        <taxon>Parabasalia</taxon>
        <taxon>Tritrichomonadida</taxon>
        <taxon>Tritrichomonadidae</taxon>
        <taxon>Tritrichomonas</taxon>
    </lineage>
</organism>
<dbReference type="PANTHER" id="PTHR46621">
    <property type="entry name" value="SNRNA-ACTIVATING PROTEIN COMPLEX SUBUNIT 4"/>
    <property type="match status" value="1"/>
</dbReference>
<feature type="domain" description="HTH myb-type" evidence="6">
    <location>
        <begin position="129"/>
        <end position="184"/>
    </location>
</feature>
<dbReference type="EMBL" id="JAPFFF010000002">
    <property type="protein sequence ID" value="KAK8896275.1"/>
    <property type="molecule type" value="Genomic_DNA"/>
</dbReference>
<protein>
    <recommendedName>
        <fullName evidence="9">Myb-like DNA-binding domain containing protein</fullName>
    </recommendedName>
</protein>
<dbReference type="PROSITE" id="PS50090">
    <property type="entry name" value="MYB_LIKE"/>
    <property type="match status" value="2"/>
</dbReference>
<evidence type="ECO:0000256" key="3">
    <source>
        <dbReference type="ARBA" id="ARBA00023163"/>
    </source>
</evidence>
<evidence type="ECO:0000259" key="6">
    <source>
        <dbReference type="PROSITE" id="PS51294"/>
    </source>
</evidence>
<dbReference type="InterPro" id="IPR001005">
    <property type="entry name" value="SANT/Myb"/>
</dbReference>
<dbReference type="CDD" id="cd00167">
    <property type="entry name" value="SANT"/>
    <property type="match status" value="2"/>
</dbReference>
<proteinExistence type="predicted"/>
<keyword evidence="8" id="KW-1185">Reference proteome</keyword>
<feature type="domain" description="Myb-like" evidence="5">
    <location>
        <begin position="181"/>
        <end position="231"/>
    </location>
</feature>
<keyword evidence="2" id="KW-0238">DNA-binding</keyword>
<evidence type="ECO:0000256" key="4">
    <source>
        <dbReference type="ARBA" id="ARBA00023242"/>
    </source>
</evidence>
<dbReference type="InterPro" id="IPR017930">
    <property type="entry name" value="Myb_dom"/>
</dbReference>
<evidence type="ECO:0000259" key="5">
    <source>
        <dbReference type="PROSITE" id="PS50090"/>
    </source>
</evidence>
<comment type="caution">
    <text evidence="7">The sequence shown here is derived from an EMBL/GenBank/DDBJ whole genome shotgun (WGS) entry which is preliminary data.</text>
</comment>
<evidence type="ECO:0008006" key="9">
    <source>
        <dbReference type="Google" id="ProtNLM"/>
    </source>
</evidence>
<keyword evidence="4" id="KW-0539">Nucleus</keyword>
<dbReference type="SUPFAM" id="SSF46689">
    <property type="entry name" value="Homeodomain-like"/>
    <property type="match status" value="1"/>
</dbReference>
<feature type="domain" description="Myb-like" evidence="5">
    <location>
        <begin position="129"/>
        <end position="180"/>
    </location>
</feature>
<evidence type="ECO:0000313" key="8">
    <source>
        <dbReference type="Proteomes" id="UP001470230"/>
    </source>
</evidence>
<dbReference type="Gene3D" id="1.10.10.60">
    <property type="entry name" value="Homeodomain-like"/>
    <property type="match status" value="2"/>
</dbReference>
<accession>A0ABR2KYS4</accession>
<keyword evidence="3" id="KW-0804">Transcription</keyword>
<feature type="domain" description="HTH myb-type" evidence="6">
    <location>
        <begin position="185"/>
        <end position="235"/>
    </location>
</feature>
<dbReference type="PROSITE" id="PS51294">
    <property type="entry name" value="HTH_MYB"/>
    <property type="match status" value="2"/>
</dbReference>
<dbReference type="InterPro" id="IPR009057">
    <property type="entry name" value="Homeodomain-like_sf"/>
</dbReference>
<dbReference type="Proteomes" id="UP001470230">
    <property type="component" value="Unassembled WGS sequence"/>
</dbReference>
<dbReference type="InterPro" id="IPR051575">
    <property type="entry name" value="Myb-like_DNA-bd"/>
</dbReference>
<sequence>MIMNAFVPMINIQSYMINNNANQENKATQNQPQFLTFSFSNLNDSSNKIKNPYFQNVQFYSMLGQKEHLNQASPTLKNNCYNPEQFNSMILSVNKHQAPKKTSKCNSVNLLIQMSKENEKINQANPRDKNQTSRRKFTENEDDLLKKVVKIFGKSNWRIISSLVPGRTPRQCRDRYTNYLAPGLVRLDWSDEEDKLLAEKFETYGPQWTLIRQFFPTRSPNDIKNRYNYTVCRKIHSYQKSDDIIEKENDSILDSIPQDDDIFALNLIDSGFIDQPDFYSGDNEFNY</sequence>
<dbReference type="Pfam" id="PF00249">
    <property type="entry name" value="Myb_DNA-binding"/>
    <property type="match status" value="2"/>
</dbReference>
<reference evidence="7 8" key="1">
    <citation type="submission" date="2024-04" db="EMBL/GenBank/DDBJ databases">
        <title>Tritrichomonas musculus Genome.</title>
        <authorList>
            <person name="Alves-Ferreira E."/>
            <person name="Grigg M."/>
            <person name="Lorenzi H."/>
            <person name="Galac M."/>
        </authorList>
    </citation>
    <scope>NUCLEOTIDE SEQUENCE [LARGE SCALE GENOMIC DNA]</scope>
    <source>
        <strain evidence="7 8">EAF2021</strain>
    </source>
</reference>
<dbReference type="SMART" id="SM00717">
    <property type="entry name" value="SANT"/>
    <property type="match status" value="2"/>
</dbReference>
<evidence type="ECO:0000256" key="2">
    <source>
        <dbReference type="ARBA" id="ARBA00023125"/>
    </source>
</evidence>
<evidence type="ECO:0000256" key="1">
    <source>
        <dbReference type="ARBA" id="ARBA00023015"/>
    </source>
</evidence>
<name>A0ABR2KYS4_9EUKA</name>
<evidence type="ECO:0000313" key="7">
    <source>
        <dbReference type="EMBL" id="KAK8896275.1"/>
    </source>
</evidence>
<gene>
    <name evidence="7" type="ORF">M9Y10_014172</name>
</gene>
<keyword evidence="1" id="KW-0805">Transcription regulation</keyword>
<dbReference type="PANTHER" id="PTHR46621:SF1">
    <property type="entry name" value="SNRNA-ACTIVATING PROTEIN COMPLEX SUBUNIT 4"/>
    <property type="match status" value="1"/>
</dbReference>